<dbReference type="Proteomes" id="UP000233837">
    <property type="component" value="Unassembled WGS sequence"/>
</dbReference>
<organism evidence="2 3">
    <name type="scientific">Dendrobium catenatum</name>
    <dbReference type="NCBI Taxonomy" id="906689"/>
    <lineage>
        <taxon>Eukaryota</taxon>
        <taxon>Viridiplantae</taxon>
        <taxon>Streptophyta</taxon>
        <taxon>Embryophyta</taxon>
        <taxon>Tracheophyta</taxon>
        <taxon>Spermatophyta</taxon>
        <taxon>Magnoliopsida</taxon>
        <taxon>Liliopsida</taxon>
        <taxon>Asparagales</taxon>
        <taxon>Orchidaceae</taxon>
        <taxon>Epidendroideae</taxon>
        <taxon>Malaxideae</taxon>
        <taxon>Dendrobiinae</taxon>
        <taxon>Dendrobium</taxon>
    </lineage>
</organism>
<evidence type="ECO:0000313" key="2">
    <source>
        <dbReference type="EMBL" id="PKU69906.1"/>
    </source>
</evidence>
<keyword evidence="3" id="KW-1185">Reference proteome</keyword>
<name>A0A2I0W2L5_9ASPA</name>
<reference evidence="2 3" key="1">
    <citation type="journal article" date="2016" name="Sci. Rep.">
        <title>The Dendrobium catenatum Lindl. genome sequence provides insights into polysaccharide synthase, floral development and adaptive evolution.</title>
        <authorList>
            <person name="Zhang G.Q."/>
            <person name="Xu Q."/>
            <person name="Bian C."/>
            <person name="Tsai W.C."/>
            <person name="Yeh C.M."/>
            <person name="Liu K.W."/>
            <person name="Yoshida K."/>
            <person name="Zhang L.S."/>
            <person name="Chang S.B."/>
            <person name="Chen F."/>
            <person name="Shi Y."/>
            <person name="Su Y.Y."/>
            <person name="Zhang Y.Q."/>
            <person name="Chen L.J."/>
            <person name="Yin Y."/>
            <person name="Lin M."/>
            <person name="Huang H."/>
            <person name="Deng H."/>
            <person name="Wang Z.W."/>
            <person name="Zhu S.L."/>
            <person name="Zhao X."/>
            <person name="Deng C."/>
            <person name="Niu S.C."/>
            <person name="Huang J."/>
            <person name="Wang M."/>
            <person name="Liu G.H."/>
            <person name="Yang H.J."/>
            <person name="Xiao X.J."/>
            <person name="Hsiao Y.Y."/>
            <person name="Wu W.L."/>
            <person name="Chen Y.Y."/>
            <person name="Mitsuda N."/>
            <person name="Ohme-Takagi M."/>
            <person name="Luo Y.B."/>
            <person name="Van de Peer Y."/>
            <person name="Liu Z.J."/>
        </authorList>
    </citation>
    <scope>NUCLEOTIDE SEQUENCE [LARGE SCALE GENOMIC DNA]</scope>
    <source>
        <tissue evidence="2">The whole plant</tissue>
    </source>
</reference>
<dbReference type="PANTHER" id="PTHR31704:SF37">
    <property type="entry name" value="HEAT SHOCK PROTEIN"/>
    <property type="match status" value="1"/>
</dbReference>
<evidence type="ECO:0000313" key="3">
    <source>
        <dbReference type="Proteomes" id="UP000233837"/>
    </source>
</evidence>
<protein>
    <recommendedName>
        <fullName evidence="1">Myb/SANT-like domain-containing protein</fullName>
    </recommendedName>
</protein>
<dbReference type="Pfam" id="PF12776">
    <property type="entry name" value="Myb_DNA-bind_3"/>
    <property type="match status" value="1"/>
</dbReference>
<gene>
    <name evidence="2" type="ORF">MA16_Dca026767</name>
</gene>
<dbReference type="EMBL" id="KZ502983">
    <property type="protein sequence ID" value="PKU69906.1"/>
    <property type="molecule type" value="Genomic_DNA"/>
</dbReference>
<sequence length="82" mass="9882">MGNQQEGYAPVTWDIDTTLIYCDICIREIELGNRPTTYFSKEGWKNLLKHFNECTGITYDRTHLKNKWDQLKKDWKLWKDLL</sequence>
<reference evidence="2 3" key="2">
    <citation type="journal article" date="2017" name="Nature">
        <title>The Apostasia genome and the evolution of orchids.</title>
        <authorList>
            <person name="Zhang G.Q."/>
            <person name="Liu K.W."/>
            <person name="Li Z."/>
            <person name="Lohaus R."/>
            <person name="Hsiao Y.Y."/>
            <person name="Niu S.C."/>
            <person name="Wang J.Y."/>
            <person name="Lin Y.C."/>
            <person name="Xu Q."/>
            <person name="Chen L.J."/>
            <person name="Yoshida K."/>
            <person name="Fujiwara S."/>
            <person name="Wang Z.W."/>
            <person name="Zhang Y.Q."/>
            <person name="Mitsuda N."/>
            <person name="Wang M."/>
            <person name="Liu G.H."/>
            <person name="Pecoraro L."/>
            <person name="Huang H.X."/>
            <person name="Xiao X.J."/>
            <person name="Lin M."/>
            <person name="Wu X.Y."/>
            <person name="Wu W.L."/>
            <person name="Chen Y.Y."/>
            <person name="Chang S.B."/>
            <person name="Sakamoto S."/>
            <person name="Ohme-Takagi M."/>
            <person name="Yagi M."/>
            <person name="Zeng S.J."/>
            <person name="Shen C.Y."/>
            <person name="Yeh C.M."/>
            <person name="Luo Y.B."/>
            <person name="Tsai W.C."/>
            <person name="Van de Peer Y."/>
            <person name="Liu Z.J."/>
        </authorList>
    </citation>
    <scope>NUCLEOTIDE SEQUENCE [LARGE SCALE GENOMIC DNA]</scope>
    <source>
        <tissue evidence="2">The whole plant</tissue>
    </source>
</reference>
<feature type="domain" description="Myb/SANT-like" evidence="1">
    <location>
        <begin position="13"/>
        <end position="82"/>
    </location>
</feature>
<dbReference type="AlphaFoldDB" id="A0A2I0W2L5"/>
<proteinExistence type="predicted"/>
<dbReference type="PANTHER" id="PTHR31704">
    <property type="entry name" value="MYB/SANT-LIKE DNA-BINDING DOMAIN PROTEIN-RELATED"/>
    <property type="match status" value="1"/>
</dbReference>
<evidence type="ECO:0000259" key="1">
    <source>
        <dbReference type="Pfam" id="PF12776"/>
    </source>
</evidence>
<accession>A0A2I0W2L5</accession>
<dbReference type="InterPro" id="IPR024752">
    <property type="entry name" value="Myb/SANT-like_dom"/>
</dbReference>